<keyword evidence="3 4" id="KW-0472">Membrane</keyword>
<keyword evidence="7" id="KW-1185">Reference proteome</keyword>
<dbReference type="Pfam" id="PF03323">
    <property type="entry name" value="GerA"/>
    <property type="match status" value="1"/>
</dbReference>
<dbReference type="Proteomes" id="UP001275436">
    <property type="component" value="Unassembled WGS sequence"/>
</dbReference>
<feature type="transmembrane region" description="Helical" evidence="5">
    <location>
        <begin position="416"/>
        <end position="441"/>
    </location>
</feature>
<dbReference type="EMBL" id="BSKO01000001">
    <property type="protein sequence ID" value="GLO64969.1"/>
    <property type="molecule type" value="Genomic_DNA"/>
</dbReference>
<protein>
    <submittedName>
        <fullName evidence="6">Germination protein KA</fullName>
    </submittedName>
</protein>
<evidence type="ECO:0000256" key="1">
    <source>
        <dbReference type="ARBA" id="ARBA00004141"/>
    </source>
</evidence>
<keyword evidence="5" id="KW-1133">Transmembrane helix</keyword>
<comment type="subcellular location">
    <subcellularLocation>
        <location evidence="4">Cell membrane</location>
    </subcellularLocation>
    <subcellularLocation>
        <location evidence="1">Membrane</location>
        <topology evidence="1">Multi-pass membrane protein</topology>
    </subcellularLocation>
</comment>
<sequence>MSSKKSEALPYDINIKVEQIKKAMFQSDDIKTRTLYIQEMQCISMYLDSMVDKSSFEKNVLHPILHLFNSEHLEEIHKSDIFHRISSIIQSAEIETEQKTQGIVQSLRHGNLVLLIPGEKKAIIISVPNTQNRAIAEPENEKIIKGSRDGFTEDLNTNVFLLQKRNKHENLVTKNFTVGEKSQTELKLLYIEDLVDHEVLKVISRRLRNIKANKVQSSGELEEHIEDNSYTVFPQVLSTERPDRAQAYLSEGKIVLILDGNPQVLVLPITFFSFYQSPDDYNNRWFVGTFFRIIRLVSFIIAIILPSLYISVVSFHTEVLPLGLLYALRVQTEFVPLTPFFEAITMQIILELLKEAAIRLPSPIAQTIGVVGGLVIGTAVVEAGLVSNVMIVVIALTAIASFVAPVNQMGTGVRLLTFPFMVLSNIFGFLGLTASFTLLIIHLCKLKSFERPYFYPLSPLDISGIKDSFVRSKK</sequence>
<comment type="similarity">
    <text evidence="2 4">Belongs to the GerABKA family.</text>
</comment>
<dbReference type="InterPro" id="IPR004995">
    <property type="entry name" value="Spore_Ger"/>
</dbReference>
<feature type="transmembrane region" description="Helical" evidence="5">
    <location>
        <begin position="293"/>
        <end position="314"/>
    </location>
</feature>
<evidence type="ECO:0000256" key="3">
    <source>
        <dbReference type="ARBA" id="ARBA00023136"/>
    </source>
</evidence>
<evidence type="ECO:0000313" key="7">
    <source>
        <dbReference type="Proteomes" id="UP001275436"/>
    </source>
</evidence>
<feature type="transmembrane region" description="Helical" evidence="5">
    <location>
        <begin position="374"/>
        <end position="404"/>
    </location>
</feature>
<proteinExistence type="inferred from homology"/>
<organism evidence="6 7">
    <name type="scientific">Oceanobacillus kimchii</name>
    <dbReference type="NCBI Taxonomy" id="746691"/>
    <lineage>
        <taxon>Bacteria</taxon>
        <taxon>Bacillati</taxon>
        <taxon>Bacillota</taxon>
        <taxon>Bacilli</taxon>
        <taxon>Bacillales</taxon>
        <taxon>Bacillaceae</taxon>
        <taxon>Oceanobacillus</taxon>
    </lineage>
</organism>
<keyword evidence="5" id="KW-0812">Transmembrane</keyword>
<gene>
    <name evidence="6" type="ORF">MACH08_07530</name>
</gene>
<dbReference type="InterPro" id="IPR050768">
    <property type="entry name" value="UPF0353/GerABKA_families"/>
</dbReference>
<dbReference type="PANTHER" id="PTHR22550">
    <property type="entry name" value="SPORE GERMINATION PROTEIN"/>
    <property type="match status" value="1"/>
</dbReference>
<dbReference type="PANTHER" id="PTHR22550:SF5">
    <property type="entry name" value="LEUCINE ZIPPER PROTEIN 4"/>
    <property type="match status" value="1"/>
</dbReference>
<name>A0ABQ5THD4_9BACI</name>
<evidence type="ECO:0000256" key="4">
    <source>
        <dbReference type="PIRNR" id="PIRNR005690"/>
    </source>
</evidence>
<evidence type="ECO:0000256" key="5">
    <source>
        <dbReference type="SAM" id="Phobius"/>
    </source>
</evidence>
<reference evidence="6 7" key="1">
    <citation type="submission" date="2023-02" db="EMBL/GenBank/DDBJ databases">
        <title>Oceanobacillus kimchii IFOP_LL358 isolated form Alexandrium catenella lab strain.</title>
        <authorList>
            <person name="Gajardo G."/>
            <person name="Ueki S."/>
            <person name="Maruyama F."/>
        </authorList>
    </citation>
    <scope>NUCLEOTIDE SEQUENCE [LARGE SCALE GENOMIC DNA]</scope>
    <source>
        <strain evidence="6 7">IFOP_LL358</strain>
    </source>
</reference>
<evidence type="ECO:0000256" key="2">
    <source>
        <dbReference type="ARBA" id="ARBA00005278"/>
    </source>
</evidence>
<comment type="caution">
    <text evidence="6">The sequence shown here is derived from an EMBL/GenBank/DDBJ whole genome shotgun (WGS) entry which is preliminary data.</text>
</comment>
<accession>A0ABQ5THD4</accession>
<dbReference type="RefSeq" id="WP_317957727.1">
    <property type="nucleotide sequence ID" value="NZ_BSKO01000001.1"/>
</dbReference>
<evidence type="ECO:0000313" key="6">
    <source>
        <dbReference type="EMBL" id="GLO64969.1"/>
    </source>
</evidence>
<dbReference type="PIRSF" id="PIRSF005690">
    <property type="entry name" value="GerBA"/>
    <property type="match status" value="1"/>
</dbReference>